<protein>
    <submittedName>
        <fullName evidence="2">FeoA-like protein</fullName>
    </submittedName>
</protein>
<evidence type="ECO:0000259" key="1">
    <source>
        <dbReference type="Pfam" id="PF04023"/>
    </source>
</evidence>
<evidence type="ECO:0000313" key="2">
    <source>
        <dbReference type="EMBL" id="AKE38432.1"/>
    </source>
</evidence>
<keyword evidence="3" id="KW-1185">Reference proteome</keyword>
<dbReference type="STRING" id="161896.UL81_02255"/>
<gene>
    <name evidence="2" type="ORF">UL81_02255</name>
</gene>
<dbReference type="AlphaFoldDB" id="A0A0F6QUU6"/>
<dbReference type="Proteomes" id="UP000033566">
    <property type="component" value="Chromosome"/>
</dbReference>
<sequence>MTVTSQSAATLPIGCTVTLGPQCLNCDASLAVRLGELGIRPGATLTFGPRVAGGARLVSVSGCKYAIDKHTLNSIAV</sequence>
<accession>A0A0F6QUU6</accession>
<dbReference type="SUPFAM" id="SSF50037">
    <property type="entry name" value="C-terminal domain of transcriptional repressors"/>
    <property type="match status" value="1"/>
</dbReference>
<dbReference type="Pfam" id="PF04023">
    <property type="entry name" value="FeoA"/>
    <property type="match status" value="1"/>
</dbReference>
<dbReference type="GO" id="GO:0046914">
    <property type="term" value="F:transition metal ion binding"/>
    <property type="evidence" value="ECO:0007669"/>
    <property type="project" value="InterPro"/>
</dbReference>
<dbReference type="InterPro" id="IPR038157">
    <property type="entry name" value="FeoA_core_dom"/>
</dbReference>
<organism evidence="2 3">
    <name type="scientific">Corynebacterium camporealensis</name>
    <dbReference type="NCBI Taxonomy" id="161896"/>
    <lineage>
        <taxon>Bacteria</taxon>
        <taxon>Bacillati</taxon>
        <taxon>Actinomycetota</taxon>
        <taxon>Actinomycetes</taxon>
        <taxon>Mycobacteriales</taxon>
        <taxon>Corynebacteriaceae</taxon>
        <taxon>Corynebacterium</taxon>
    </lineage>
</organism>
<proteinExistence type="predicted"/>
<dbReference type="KEGG" id="ccj:UL81_02255"/>
<dbReference type="EMBL" id="CP011311">
    <property type="protein sequence ID" value="AKE38432.1"/>
    <property type="molecule type" value="Genomic_DNA"/>
</dbReference>
<dbReference type="RefSeq" id="WP_236684492.1">
    <property type="nucleotide sequence ID" value="NZ_CP011311.1"/>
</dbReference>
<feature type="domain" description="Ferrous iron transporter FeoA-like" evidence="1">
    <location>
        <begin position="25"/>
        <end position="77"/>
    </location>
</feature>
<dbReference type="Gene3D" id="2.30.30.90">
    <property type="match status" value="1"/>
</dbReference>
<evidence type="ECO:0000313" key="3">
    <source>
        <dbReference type="Proteomes" id="UP000033566"/>
    </source>
</evidence>
<reference evidence="2 3" key="1">
    <citation type="journal article" date="2015" name="Genome Announc.">
        <title>Complete Genome Sequence of Corynebacterium camporealensis DSM 44610, Isolated from the Milk of a Manchega Sheep with Subclinical Mastitis.</title>
        <authorList>
            <person name="Ruckert C."/>
            <person name="Albersmeier A."/>
            <person name="Winkler A."/>
            <person name="Tauch A."/>
        </authorList>
    </citation>
    <scope>NUCLEOTIDE SEQUENCE [LARGE SCALE GENOMIC DNA]</scope>
    <source>
        <strain evidence="2 3">DSM 44610</strain>
    </source>
</reference>
<dbReference type="PATRIC" id="fig|161896.4.peg.443"/>
<dbReference type="InterPro" id="IPR008988">
    <property type="entry name" value="Transcriptional_repressor_C"/>
</dbReference>
<name>A0A0F6QUU6_9CORY</name>
<dbReference type="HOGENOM" id="CLU_150646_11_1_11"/>
<dbReference type="InterPro" id="IPR007167">
    <property type="entry name" value="Fe-transptr_FeoA-like"/>
</dbReference>